<accession>A0A1J4J791</accession>
<dbReference type="GeneID" id="94831113"/>
<dbReference type="InterPro" id="IPR005225">
    <property type="entry name" value="Small_GTP-bd"/>
</dbReference>
<dbReference type="GO" id="GO:0003924">
    <property type="term" value="F:GTPase activity"/>
    <property type="evidence" value="ECO:0007669"/>
    <property type="project" value="InterPro"/>
</dbReference>
<dbReference type="FunFam" id="3.40.50.300:FF:002456">
    <property type="entry name" value="Small GTP-binding protein, putative"/>
    <property type="match status" value="1"/>
</dbReference>
<dbReference type="GO" id="GO:0005525">
    <property type="term" value="F:GTP binding"/>
    <property type="evidence" value="ECO:0007669"/>
    <property type="project" value="UniProtKB-KW"/>
</dbReference>
<dbReference type="RefSeq" id="XP_068346197.1">
    <property type="nucleotide sequence ID" value="XM_068496409.1"/>
</dbReference>
<comment type="caution">
    <text evidence="3">The sequence shown here is derived from an EMBL/GenBank/DDBJ whole genome shotgun (WGS) entry which is preliminary data.</text>
</comment>
<dbReference type="SMART" id="SM00174">
    <property type="entry name" value="RHO"/>
    <property type="match status" value="1"/>
</dbReference>
<gene>
    <name evidence="3" type="ORF">TRFO_12074</name>
</gene>
<keyword evidence="1" id="KW-0547">Nucleotide-binding</keyword>
<dbReference type="PRINTS" id="PR00449">
    <property type="entry name" value="RASTRNSFRMNG"/>
</dbReference>
<keyword evidence="2" id="KW-0342">GTP-binding</keyword>
<keyword evidence="4" id="KW-1185">Reference proteome</keyword>
<dbReference type="PROSITE" id="PS51421">
    <property type="entry name" value="RAS"/>
    <property type="match status" value="1"/>
</dbReference>
<dbReference type="SMART" id="SM00175">
    <property type="entry name" value="RAB"/>
    <property type="match status" value="1"/>
</dbReference>
<dbReference type="InterPro" id="IPR050227">
    <property type="entry name" value="Rab"/>
</dbReference>
<dbReference type="PROSITE" id="PS51419">
    <property type="entry name" value="RAB"/>
    <property type="match status" value="1"/>
</dbReference>
<evidence type="ECO:0000313" key="4">
    <source>
        <dbReference type="Proteomes" id="UP000179807"/>
    </source>
</evidence>
<dbReference type="PANTHER" id="PTHR47977">
    <property type="entry name" value="RAS-RELATED PROTEIN RAB"/>
    <property type="match status" value="1"/>
</dbReference>
<dbReference type="SUPFAM" id="SSF52540">
    <property type="entry name" value="P-loop containing nucleoside triphosphate hydrolases"/>
    <property type="match status" value="1"/>
</dbReference>
<dbReference type="InterPro" id="IPR001806">
    <property type="entry name" value="Small_GTPase"/>
</dbReference>
<dbReference type="Proteomes" id="UP000179807">
    <property type="component" value="Unassembled WGS sequence"/>
</dbReference>
<dbReference type="Gene3D" id="3.40.50.300">
    <property type="entry name" value="P-loop containing nucleotide triphosphate hydrolases"/>
    <property type="match status" value="1"/>
</dbReference>
<dbReference type="Pfam" id="PF00071">
    <property type="entry name" value="Ras"/>
    <property type="match status" value="1"/>
</dbReference>
<dbReference type="EMBL" id="MLAK01001437">
    <property type="protein sequence ID" value="OHS93060.1"/>
    <property type="molecule type" value="Genomic_DNA"/>
</dbReference>
<evidence type="ECO:0000313" key="3">
    <source>
        <dbReference type="EMBL" id="OHS93060.1"/>
    </source>
</evidence>
<name>A0A1J4J791_9EUKA</name>
<dbReference type="SMART" id="SM00173">
    <property type="entry name" value="RAS"/>
    <property type="match status" value="1"/>
</dbReference>
<reference evidence="3" key="1">
    <citation type="submission" date="2016-10" db="EMBL/GenBank/DDBJ databases">
        <authorList>
            <person name="Benchimol M."/>
            <person name="Almeida L.G."/>
            <person name="Vasconcelos A.T."/>
            <person name="Perreira-Neves A."/>
            <person name="Rosa I.A."/>
            <person name="Tasca T."/>
            <person name="Bogo M.R."/>
            <person name="de Souza W."/>
        </authorList>
    </citation>
    <scope>NUCLEOTIDE SEQUENCE [LARGE SCALE GENOMIC DNA]</scope>
    <source>
        <strain evidence="3">K</strain>
    </source>
</reference>
<protein>
    <submittedName>
        <fullName evidence="3">Ras-related protein Rab-27B</fullName>
    </submittedName>
</protein>
<dbReference type="CDD" id="cd00154">
    <property type="entry name" value="Rab"/>
    <property type="match status" value="1"/>
</dbReference>
<evidence type="ECO:0000256" key="2">
    <source>
        <dbReference type="ARBA" id="ARBA00023134"/>
    </source>
</evidence>
<proteinExistence type="predicted"/>
<dbReference type="VEuPathDB" id="TrichDB:TRFO_12074"/>
<dbReference type="NCBIfam" id="TIGR00231">
    <property type="entry name" value="small_GTP"/>
    <property type="match status" value="1"/>
</dbReference>
<dbReference type="AlphaFoldDB" id="A0A1J4J791"/>
<organism evidence="3 4">
    <name type="scientific">Tritrichomonas foetus</name>
    <dbReference type="NCBI Taxonomy" id="1144522"/>
    <lineage>
        <taxon>Eukaryota</taxon>
        <taxon>Metamonada</taxon>
        <taxon>Parabasalia</taxon>
        <taxon>Tritrichomonadida</taxon>
        <taxon>Tritrichomonadidae</taxon>
        <taxon>Tritrichomonas</taxon>
    </lineage>
</organism>
<dbReference type="InterPro" id="IPR027417">
    <property type="entry name" value="P-loop_NTPase"/>
</dbReference>
<sequence length="188" mass="20791">MSNSRVLLLGDANVGKTSLIGRISSGEFNPIVTPTTAAGFITLQPDPKDPSFEFQLWDTAGMERYRSVNKIYFRDAVGAILVFDYTAKQSFEDIEMWKSDFISGDALPSAVMILVGNKYDKKDDFEVNEGEVRSWAEENGILYFPVSALTGDGIEDLLDALTKSIPRKTVKADTALSIVETEKNKKCC</sequence>
<evidence type="ECO:0000256" key="1">
    <source>
        <dbReference type="ARBA" id="ARBA00022741"/>
    </source>
</evidence>